<dbReference type="SUPFAM" id="SSF54593">
    <property type="entry name" value="Glyoxalase/Bleomycin resistance protein/Dihydroxybiphenyl dioxygenase"/>
    <property type="match status" value="1"/>
</dbReference>
<reference evidence="2" key="1">
    <citation type="submission" date="2022-10" db="EMBL/GenBank/DDBJ databases">
        <authorList>
            <person name="Kim H.S."/>
            <person name="Kim J.-S."/>
            <person name="Suh M.K."/>
            <person name="Eom M.K."/>
            <person name="Lee J.-S."/>
        </authorList>
    </citation>
    <scope>NUCLEOTIDE SEQUENCE</scope>
    <source>
        <strain evidence="2">LIP-5</strain>
    </source>
</reference>
<comment type="caution">
    <text evidence="2">The sequence shown here is derived from an EMBL/GenBank/DDBJ whole genome shotgun (WGS) entry which is preliminary data.</text>
</comment>
<dbReference type="EMBL" id="JAOTPL010000014">
    <property type="protein sequence ID" value="MCU7694861.1"/>
    <property type="molecule type" value="Genomic_DNA"/>
</dbReference>
<accession>A0AAE3IR42</accession>
<gene>
    <name evidence="2" type="ORF">OD355_10075</name>
</gene>
<dbReference type="Gene3D" id="3.30.720.120">
    <property type="match status" value="1"/>
</dbReference>
<dbReference type="AlphaFoldDB" id="A0AAE3IR42"/>
<dbReference type="InterPro" id="IPR029068">
    <property type="entry name" value="Glyas_Bleomycin-R_OHBP_Dase"/>
</dbReference>
<dbReference type="Pfam" id="PF00903">
    <property type="entry name" value="Glyoxalase"/>
    <property type="match status" value="1"/>
</dbReference>
<evidence type="ECO:0000313" key="2">
    <source>
        <dbReference type="EMBL" id="MCU7694861.1"/>
    </source>
</evidence>
<dbReference type="RefSeq" id="WP_263038346.1">
    <property type="nucleotide sequence ID" value="NZ_JAOTPL010000014.1"/>
</dbReference>
<name>A0AAE3IR42_9BACT</name>
<dbReference type="Gene3D" id="3.30.720.110">
    <property type="match status" value="1"/>
</dbReference>
<sequence>MHQPYKPQGVNTANVYLINKDLAALIYFVEQTFNAQVIEKVTRPGGSVAHAEIRIEDSTIMAGAASENFKECTAGIYVYVADCDATYAKALEAAAVSVMRPQTRHDEKERYGGVKDSNGNTWWIASWLQ</sequence>
<evidence type="ECO:0000259" key="1">
    <source>
        <dbReference type="Pfam" id="PF00903"/>
    </source>
</evidence>
<proteinExistence type="predicted"/>
<evidence type="ECO:0000313" key="3">
    <source>
        <dbReference type="Proteomes" id="UP001209317"/>
    </source>
</evidence>
<organism evidence="2 3">
    <name type="scientific">Haoranjiania flava</name>
    <dbReference type="NCBI Taxonomy" id="1856322"/>
    <lineage>
        <taxon>Bacteria</taxon>
        <taxon>Pseudomonadati</taxon>
        <taxon>Bacteroidota</taxon>
        <taxon>Chitinophagia</taxon>
        <taxon>Chitinophagales</taxon>
        <taxon>Chitinophagaceae</taxon>
        <taxon>Haoranjiania</taxon>
    </lineage>
</organism>
<protein>
    <recommendedName>
        <fullName evidence="1">Glyoxalase/fosfomycin resistance/dioxygenase domain-containing protein</fullName>
    </recommendedName>
</protein>
<dbReference type="Proteomes" id="UP001209317">
    <property type="component" value="Unassembled WGS sequence"/>
</dbReference>
<keyword evidence="3" id="KW-1185">Reference proteome</keyword>
<dbReference type="InterPro" id="IPR004360">
    <property type="entry name" value="Glyas_Fos-R_dOase_dom"/>
</dbReference>
<feature type="domain" description="Glyoxalase/fosfomycin resistance/dioxygenase" evidence="1">
    <location>
        <begin position="17"/>
        <end position="124"/>
    </location>
</feature>